<evidence type="ECO:0000313" key="3">
    <source>
        <dbReference type="Proteomes" id="UP000318017"/>
    </source>
</evidence>
<gene>
    <name evidence="1" type="ORF">Q31a_18800</name>
    <name evidence="2" type="ORF">Q31a_53090</name>
</gene>
<keyword evidence="3" id="KW-1185">Reference proteome</keyword>
<dbReference type="KEGG" id="ahel:Q31a_18800"/>
<dbReference type="Proteomes" id="UP000318017">
    <property type="component" value="Chromosome"/>
</dbReference>
<sequence>MSPTEIKARIDEIDCILQSGAKSVTVDGVTTTWDHDSLRSERGDLERKLSPKTRRRPFILKPRLG</sequence>
<dbReference type="AlphaFoldDB" id="A0A518GEA2"/>
<dbReference type="KEGG" id="ahel:Q31a_53090"/>
<evidence type="ECO:0000313" key="2">
    <source>
        <dbReference type="EMBL" id="QDV26929.1"/>
    </source>
</evidence>
<protein>
    <submittedName>
        <fullName evidence="2">Uncharacterized protein</fullName>
    </submittedName>
</protein>
<proteinExistence type="predicted"/>
<dbReference type="EMBL" id="CP036298">
    <property type="protein sequence ID" value="QDV23578.1"/>
    <property type="molecule type" value="Genomic_DNA"/>
</dbReference>
<evidence type="ECO:0000313" key="1">
    <source>
        <dbReference type="EMBL" id="QDV23578.1"/>
    </source>
</evidence>
<organism evidence="2 3">
    <name type="scientific">Aureliella helgolandensis</name>
    <dbReference type="NCBI Taxonomy" id="2527968"/>
    <lineage>
        <taxon>Bacteria</taxon>
        <taxon>Pseudomonadati</taxon>
        <taxon>Planctomycetota</taxon>
        <taxon>Planctomycetia</taxon>
        <taxon>Pirellulales</taxon>
        <taxon>Pirellulaceae</taxon>
        <taxon>Aureliella</taxon>
    </lineage>
</organism>
<reference evidence="2 3" key="1">
    <citation type="submission" date="2019-02" db="EMBL/GenBank/DDBJ databases">
        <title>Deep-cultivation of Planctomycetes and their phenomic and genomic characterization uncovers novel biology.</title>
        <authorList>
            <person name="Wiegand S."/>
            <person name="Jogler M."/>
            <person name="Boedeker C."/>
            <person name="Pinto D."/>
            <person name="Vollmers J."/>
            <person name="Rivas-Marin E."/>
            <person name="Kohn T."/>
            <person name="Peeters S.H."/>
            <person name="Heuer A."/>
            <person name="Rast P."/>
            <person name="Oberbeckmann S."/>
            <person name="Bunk B."/>
            <person name="Jeske O."/>
            <person name="Meyerdierks A."/>
            <person name="Storesund J.E."/>
            <person name="Kallscheuer N."/>
            <person name="Luecker S."/>
            <person name="Lage O.M."/>
            <person name="Pohl T."/>
            <person name="Merkel B.J."/>
            <person name="Hornburger P."/>
            <person name="Mueller R.-W."/>
            <person name="Bruemmer F."/>
            <person name="Labrenz M."/>
            <person name="Spormann A.M."/>
            <person name="Op den Camp H."/>
            <person name="Overmann J."/>
            <person name="Amann R."/>
            <person name="Jetten M.S.M."/>
            <person name="Mascher T."/>
            <person name="Medema M.H."/>
            <person name="Devos D.P."/>
            <person name="Kaster A.-K."/>
            <person name="Ovreas L."/>
            <person name="Rohde M."/>
            <person name="Galperin M.Y."/>
            <person name="Jogler C."/>
        </authorList>
    </citation>
    <scope>NUCLEOTIDE SEQUENCE [LARGE SCALE GENOMIC DNA]</scope>
    <source>
        <strain evidence="2 3">Q31a</strain>
    </source>
</reference>
<dbReference type="EMBL" id="CP036298">
    <property type="protein sequence ID" value="QDV26929.1"/>
    <property type="molecule type" value="Genomic_DNA"/>
</dbReference>
<dbReference type="RefSeq" id="WP_145076601.1">
    <property type="nucleotide sequence ID" value="NZ_CP036298.1"/>
</dbReference>
<accession>A0A518GEA2</accession>
<name>A0A518GEA2_9BACT</name>